<reference evidence="3 4" key="1">
    <citation type="journal article" date="2004" name="Nature">
        <title>Genome evolution in yeasts.</title>
        <authorList>
            <consortium name="Genolevures"/>
            <person name="Dujon B."/>
            <person name="Sherman D."/>
            <person name="Fischer G."/>
            <person name="Durrens P."/>
            <person name="Casaregola S."/>
            <person name="Lafontaine I."/>
            <person name="de Montigny J."/>
            <person name="Marck C."/>
            <person name="Neuveglise C."/>
            <person name="Talla E."/>
            <person name="Goffard N."/>
            <person name="Frangeul L."/>
            <person name="Aigle M."/>
            <person name="Anthouard V."/>
            <person name="Babour A."/>
            <person name="Barbe V."/>
            <person name="Barnay S."/>
            <person name="Blanchin S."/>
            <person name="Beckerich J.M."/>
            <person name="Beyne E."/>
            <person name="Bleykasten C."/>
            <person name="Boisrame A."/>
            <person name="Boyer J."/>
            <person name="Cattolico L."/>
            <person name="Confanioleri F."/>
            <person name="de Daruvar A."/>
            <person name="Despons L."/>
            <person name="Fabre E."/>
            <person name="Fairhead C."/>
            <person name="Ferry-Dumazet H."/>
            <person name="Groppi A."/>
            <person name="Hantraye F."/>
            <person name="Hennequin C."/>
            <person name="Jauniaux N."/>
            <person name="Joyet P."/>
            <person name="Kachouri R."/>
            <person name="Kerrest A."/>
            <person name="Koszul R."/>
            <person name="Lemaire M."/>
            <person name="Lesur I."/>
            <person name="Ma L."/>
            <person name="Muller H."/>
            <person name="Nicaud J.M."/>
            <person name="Nikolski M."/>
            <person name="Oztas S."/>
            <person name="Ozier-Kalogeropoulos O."/>
            <person name="Pellenz S."/>
            <person name="Potier S."/>
            <person name="Richard G.F."/>
            <person name="Straub M.L."/>
            <person name="Suleau A."/>
            <person name="Swennene D."/>
            <person name="Tekaia F."/>
            <person name="Wesolowski-Louvel M."/>
            <person name="Westhof E."/>
            <person name="Wirth B."/>
            <person name="Zeniou-Meyer M."/>
            <person name="Zivanovic I."/>
            <person name="Bolotin-Fukuhara M."/>
            <person name="Thierry A."/>
            <person name="Bouchier C."/>
            <person name="Caudron B."/>
            <person name="Scarpelli C."/>
            <person name="Gaillardin C."/>
            <person name="Weissenbach J."/>
            <person name="Wincker P."/>
            <person name="Souciet J.L."/>
        </authorList>
    </citation>
    <scope>NUCLEOTIDE SEQUENCE [LARGE SCALE GENOMIC DNA]</scope>
    <source>
        <strain evidence="4">ATCC 36239 / CBS 767 / BCRC 21394 / JCM 1990 / NBRC 0083 / IGC 2968</strain>
    </source>
</reference>
<feature type="region of interest" description="Disordered" evidence="1">
    <location>
        <begin position="411"/>
        <end position="430"/>
    </location>
</feature>
<keyword evidence="4" id="KW-1185">Reference proteome</keyword>
<dbReference type="Proteomes" id="UP000000599">
    <property type="component" value="Chromosome C"/>
</dbReference>
<dbReference type="Pfam" id="PF25409">
    <property type="entry name" value="PH_33"/>
    <property type="match status" value="1"/>
</dbReference>
<evidence type="ECO:0000313" key="4">
    <source>
        <dbReference type="Proteomes" id="UP000000599"/>
    </source>
</evidence>
<dbReference type="HOGENOM" id="CLU_011861_0_0_1"/>
<name>Q6BVK2_DEBHA</name>
<evidence type="ECO:0000256" key="1">
    <source>
        <dbReference type="SAM" id="MobiDB-lite"/>
    </source>
</evidence>
<feature type="compositionally biased region" description="Low complexity" evidence="1">
    <location>
        <begin position="908"/>
        <end position="925"/>
    </location>
</feature>
<dbReference type="EMBL" id="CR382135">
    <property type="protein sequence ID" value="CAG85803.2"/>
    <property type="molecule type" value="Genomic_DNA"/>
</dbReference>
<dbReference type="KEGG" id="dha:DEHA2C01980g"/>
<protein>
    <submittedName>
        <fullName evidence="3">DEHA2C01980p</fullName>
    </submittedName>
</protein>
<feature type="domain" description="PH-like" evidence="2">
    <location>
        <begin position="171"/>
        <end position="320"/>
    </location>
</feature>
<evidence type="ECO:0000313" key="3">
    <source>
        <dbReference type="EMBL" id="CAG85803.2"/>
    </source>
</evidence>
<dbReference type="InterPro" id="IPR058189">
    <property type="entry name" value="PH-like_ascomyc"/>
</dbReference>
<dbReference type="RefSeq" id="XP_457767.2">
    <property type="nucleotide sequence ID" value="XM_457767.1"/>
</dbReference>
<feature type="compositionally biased region" description="Polar residues" evidence="1">
    <location>
        <begin position="667"/>
        <end position="688"/>
    </location>
</feature>
<dbReference type="OMA" id="FMIECKG"/>
<feature type="region of interest" description="Disordered" evidence="1">
    <location>
        <begin position="624"/>
        <end position="694"/>
    </location>
</feature>
<dbReference type="AlphaFoldDB" id="Q6BVK2"/>
<dbReference type="eggNOG" id="ENOG502R2U5">
    <property type="taxonomic scope" value="Eukaryota"/>
</dbReference>
<evidence type="ECO:0000259" key="2">
    <source>
        <dbReference type="Pfam" id="PF25409"/>
    </source>
</evidence>
<accession>Q6BVK2</accession>
<dbReference type="GeneID" id="2900746"/>
<feature type="compositionally biased region" description="Polar residues" evidence="1">
    <location>
        <begin position="624"/>
        <end position="644"/>
    </location>
</feature>
<feature type="region of interest" description="Disordered" evidence="1">
    <location>
        <begin position="900"/>
        <end position="925"/>
    </location>
</feature>
<dbReference type="InParanoid" id="Q6BVK2"/>
<dbReference type="OrthoDB" id="4083297at2759"/>
<gene>
    <name evidence="3" type="ordered locus">DEHA2C01980g</name>
</gene>
<proteinExistence type="predicted"/>
<organism evidence="3 4">
    <name type="scientific">Debaryomyces hansenii (strain ATCC 36239 / CBS 767 / BCRC 21394 / JCM 1990 / NBRC 0083 / IGC 2968)</name>
    <name type="common">Yeast</name>
    <name type="synonym">Torulaspora hansenii</name>
    <dbReference type="NCBI Taxonomy" id="284592"/>
    <lineage>
        <taxon>Eukaryota</taxon>
        <taxon>Fungi</taxon>
        <taxon>Dikarya</taxon>
        <taxon>Ascomycota</taxon>
        <taxon>Saccharomycotina</taxon>
        <taxon>Pichiomycetes</taxon>
        <taxon>Debaryomycetaceae</taxon>
        <taxon>Debaryomyces</taxon>
    </lineage>
</organism>
<dbReference type="VEuPathDB" id="FungiDB:DEHA2C01980g"/>
<sequence>MLSEILITKLLESENAENSNLIEILGNIKPSKSANTSITSIVRGLFTKNKKLLSSLNNVSIELANNSGNSIQLFKNFVNDFIIWLEEDGVVLFEKYLSQISNPENSLESSSPEGSICFGKPIMNCLNYIKFINESLLILRNPFIVDKLSLLKERLAELIDSYHTFLEVKYLNNISFNDVKLFCETDKANTVSKSKSFAKVSSFFKMDQIVERSKNESFFIVKDEIKLANIELMLLNLSGSSYNSLALLSVPTNQDLPRSLMYPPFRVNELSIVYIKSMNQILLKSINFSSKHSSNSVTISCEDPRLLYVWYKKLERIFPSEESDSPISQYFLINANNESNDIRMSGLGINVLSDCQHKQEINPRGSFGIRHSKNNIQANPIFNSIGNGKHASNVDTHNPASEDSLAEVQKPFNPPVMNKTRKSSSSSIKSADSTEAIKFQYDRSLNIINENLSKVNCNIGSDMENADPTTQYIKPVKRNFVSATDSLYVLENENRPISSQAEIGFTTPDLRDVPKEEVDTHANNSDISESYQYQANHKFSSVPDLSNTEPKNKLYQLSSGSAIDITNFGKNHNPSFSVEYGLSGMSALGINQNESSEDIVKMETTLKQKRKSIFGLFKKSSKSQMHSTDSIDKTSNVESQSDNSSAKKEMPTTSESVSNHKGLRIETNISIDTEDPLSSVSDKSFSQTPKSALPSPFALPSSTSMYFFKQYKNGSSATINGQSQEHLSDQVIEDEEDLVIPQNLKDVINDDKSIDFYISPCSPEAMKISKWKQKYGKWEMITLHQNLFIKIVVNYDSNKSWLIIFKEVYDQEYNEVIDKPVLLMEINAKATSIRQSSALDLQINAVNAISSKKLLIMIRCKSGNLSNAISTNLDNVLGVLSNIGKPQKFASSNVSLSSSLMDMKDKPSNSSTLTSLNSSLNNESNKQSAQLPAAKSFFSLNSADITNSNVLSNPDNSKFLLLNQMTIRLQKQLESYNSINNPSSWKILSMYTLSVYMISDNFTNKNYYNLVLSGPSEDALDYNWLICEEDKFNRIERIGKAGLLIRATEDDIYMIECRGKKEFNALFEIF</sequence>